<keyword evidence="2" id="KW-0472">Membrane</keyword>
<accession>A0ABS4JIR3</accession>
<comment type="caution">
    <text evidence="3">The sequence shown here is derived from an EMBL/GenBank/DDBJ whole genome shotgun (WGS) entry which is preliminary data.</text>
</comment>
<dbReference type="Gene3D" id="6.10.250.2200">
    <property type="match status" value="1"/>
</dbReference>
<proteinExistence type="predicted"/>
<evidence type="ECO:0000313" key="3">
    <source>
        <dbReference type="EMBL" id="MBP2001572.1"/>
    </source>
</evidence>
<evidence type="ECO:0000256" key="1">
    <source>
        <dbReference type="SAM" id="Coils"/>
    </source>
</evidence>
<keyword evidence="2" id="KW-0812">Transmembrane</keyword>
<feature type="transmembrane region" description="Helical" evidence="2">
    <location>
        <begin position="12"/>
        <end position="34"/>
    </location>
</feature>
<keyword evidence="4" id="KW-1185">Reference proteome</keyword>
<dbReference type="RefSeq" id="WP_209863145.1">
    <property type="nucleotide sequence ID" value="NZ_JAGGLD010000004.1"/>
</dbReference>
<protein>
    <recommendedName>
        <fullName evidence="5">Type 4 fimbrial biogenesis protein PilX N-terminal domain-containing protein</fullName>
    </recommendedName>
</protein>
<keyword evidence="2" id="KW-1133">Transmembrane helix</keyword>
<evidence type="ECO:0000313" key="4">
    <source>
        <dbReference type="Proteomes" id="UP001519288"/>
    </source>
</evidence>
<reference evidence="3 4" key="1">
    <citation type="submission" date="2021-03" db="EMBL/GenBank/DDBJ databases">
        <title>Genomic Encyclopedia of Type Strains, Phase IV (KMG-IV): sequencing the most valuable type-strain genomes for metagenomic binning, comparative biology and taxonomic classification.</title>
        <authorList>
            <person name="Goeker M."/>
        </authorList>
    </citation>
    <scope>NUCLEOTIDE SEQUENCE [LARGE SCALE GENOMIC DNA]</scope>
    <source>
        <strain evidence="3 4">DSM 26806</strain>
    </source>
</reference>
<feature type="coiled-coil region" evidence="1">
    <location>
        <begin position="357"/>
        <end position="384"/>
    </location>
</feature>
<evidence type="ECO:0000256" key="2">
    <source>
        <dbReference type="SAM" id="Phobius"/>
    </source>
</evidence>
<dbReference type="Proteomes" id="UP001519288">
    <property type="component" value="Unassembled WGS sequence"/>
</dbReference>
<sequence length="596" mass="65946">MKRMQEESGSALVMVLFVVLMLTILGMAVLSASIGGAQRAETRENDVQSLHLAQKTVDEAAAAIGAGLAGKEDISPKELEVTLRNVVTQIRQQGKKVTTGFNVNGISSAKGEIVDITYNNMTVNANDHSILYHLTITVKATVNGVLRKLKQDVTIDTFPDFLKYAIGSESNLIINGAAQIQGNVYAGQKLLLNDYAYYKYNKQEREKNTVFPTLAHGSLLNVSSIHDIQYQEGNRRLGSNYIPLTENTWPTMYPTLLHSTDSELLQIKDKKKFVSINLDESILDKLTEALGTENGRDQIRNNIGHLGSYLLQDPTAATKFLGLRLPEKPTAPDFPTDDNAKVTQDYDKVVKDYDKALKEYNEKLAIYNKGLDELNRNLMNMNQSAVFENGMTIDGDTLKEGLRYTEEAKRNGRWLVVDGDLTIDNYKSQPLQIRGNVLVTGKVIIRGQVAFDSTMFVMGKTTIEDATITGLNQKELVLISKGKILVNRYDAFQNASPASLRAFFYTEDTAELYGVGSAFLLNGGFFSKGDLTIHAVLGSATGNGSTIDFSPQTEGTSLKRFEVKYNEQVFEDQNTSLPRVRQVNISMGALQLMPQD</sequence>
<dbReference type="EMBL" id="JAGGLD010000004">
    <property type="protein sequence ID" value="MBP2001572.1"/>
    <property type="molecule type" value="Genomic_DNA"/>
</dbReference>
<gene>
    <name evidence="3" type="ORF">J2Z69_002617</name>
</gene>
<name>A0ABS4JIR3_9BACL</name>
<organism evidence="3 4">
    <name type="scientific">Paenibacillus shirakamiensis</name>
    <dbReference type="NCBI Taxonomy" id="1265935"/>
    <lineage>
        <taxon>Bacteria</taxon>
        <taxon>Bacillati</taxon>
        <taxon>Bacillota</taxon>
        <taxon>Bacilli</taxon>
        <taxon>Bacillales</taxon>
        <taxon>Paenibacillaceae</taxon>
        <taxon>Paenibacillus</taxon>
    </lineage>
</organism>
<evidence type="ECO:0008006" key="5">
    <source>
        <dbReference type="Google" id="ProtNLM"/>
    </source>
</evidence>
<keyword evidence="1" id="KW-0175">Coiled coil</keyword>